<accession>A0ABP7DF10</accession>
<reference evidence="2" key="1">
    <citation type="journal article" date="2019" name="Int. J. Syst. Evol. Microbiol.">
        <title>The Global Catalogue of Microorganisms (GCM) 10K type strain sequencing project: providing services to taxonomists for standard genome sequencing and annotation.</title>
        <authorList>
            <consortium name="The Broad Institute Genomics Platform"/>
            <consortium name="The Broad Institute Genome Sequencing Center for Infectious Disease"/>
            <person name="Wu L."/>
            <person name="Ma J."/>
        </authorList>
    </citation>
    <scope>NUCLEOTIDE SEQUENCE [LARGE SCALE GENOMIC DNA]</scope>
    <source>
        <strain evidence="2">JCM 17125</strain>
    </source>
</reference>
<gene>
    <name evidence="1" type="ORF">GCM10022399_19970</name>
</gene>
<dbReference type="PANTHER" id="PTHR35984">
    <property type="entry name" value="PERIPLASMIC SERINE PROTEASE"/>
    <property type="match status" value="1"/>
</dbReference>
<sequence>MASWNDLLAEFQARAGDDVALQQWLDITRTQAVADVSRLRGDRQVMVYASAFLQKPSVPSESLMITHEDLNGFMSAIYGMDCTKGLTLVIHTPGGVTNAAETVVAYLRSKFTDIEVIVPAIAMSAGTMISLAANRVIMGRQSQLGPIDPQMVGGGRQASARAITEQFERASGEVLANRDLAHVWAPILSSLGPALLQDAQNALDYSERMVAEWVSKWMFEGDANAEARGQAVAHHFNDASTHKSHGRRIDRDEARRMGVVIEDLEDDQALQTAVLKLYHLMTILFEQSPMTKMILSSTGATWVKNWAGVAQPSP</sequence>
<proteinExistence type="predicted"/>
<dbReference type="RefSeq" id="WP_344945143.1">
    <property type="nucleotide sequence ID" value="NZ_BAABDC010000002.1"/>
</dbReference>
<keyword evidence="2" id="KW-1185">Reference proteome</keyword>
<name>A0ABP7DF10_9MICO</name>
<organism evidence="1 2">
    <name type="scientific">Terrabacter ginsenosidimutans</name>
    <dbReference type="NCBI Taxonomy" id="490575"/>
    <lineage>
        <taxon>Bacteria</taxon>
        <taxon>Bacillati</taxon>
        <taxon>Actinomycetota</taxon>
        <taxon>Actinomycetes</taxon>
        <taxon>Micrococcales</taxon>
        <taxon>Intrasporangiaceae</taxon>
        <taxon>Terrabacter</taxon>
    </lineage>
</organism>
<dbReference type="InterPro" id="IPR029045">
    <property type="entry name" value="ClpP/crotonase-like_dom_sf"/>
</dbReference>
<protein>
    <submittedName>
        <fullName evidence="1">S49 family peptidase</fullName>
    </submittedName>
</protein>
<dbReference type="SUPFAM" id="SSF52096">
    <property type="entry name" value="ClpP/crotonase"/>
    <property type="match status" value="1"/>
</dbReference>
<dbReference type="Proteomes" id="UP001501468">
    <property type="component" value="Unassembled WGS sequence"/>
</dbReference>
<dbReference type="PANTHER" id="PTHR35984:SF1">
    <property type="entry name" value="PERIPLASMIC SERINE PROTEASE"/>
    <property type="match status" value="1"/>
</dbReference>
<dbReference type="InterPro" id="IPR002825">
    <property type="entry name" value="Pept_S49_ser-pept_pro"/>
</dbReference>
<dbReference type="EMBL" id="BAABDC010000002">
    <property type="protein sequence ID" value="GAA3703398.1"/>
    <property type="molecule type" value="Genomic_DNA"/>
</dbReference>
<comment type="caution">
    <text evidence="1">The sequence shown here is derived from an EMBL/GenBank/DDBJ whole genome shotgun (WGS) entry which is preliminary data.</text>
</comment>
<evidence type="ECO:0000313" key="2">
    <source>
        <dbReference type="Proteomes" id="UP001501468"/>
    </source>
</evidence>
<dbReference type="Gene3D" id="3.90.226.10">
    <property type="entry name" value="2-enoyl-CoA Hydratase, Chain A, domain 1"/>
    <property type="match status" value="1"/>
</dbReference>
<evidence type="ECO:0000313" key="1">
    <source>
        <dbReference type="EMBL" id="GAA3703398.1"/>
    </source>
</evidence>
<dbReference type="Pfam" id="PF01972">
    <property type="entry name" value="SDH_protease"/>
    <property type="match status" value="1"/>
</dbReference>